<dbReference type="Proteomes" id="UP000295281">
    <property type="component" value="Unassembled WGS sequence"/>
</dbReference>
<sequence length="176" mass="18804">MLVVSSPTVLTSAVAVPVQRDGRLSRAEYEARIKGALTSGDVSTLPVVVSAFGAAPEELCGDCRGRGIVAGGEEAVNLLEGLGICGCMTPYSLWWDYRRETFAYPHTVKASAMEWVGGRPIAYDYVVCDSCDIEQVSISSGAGLVQMPWRPDCGRCGDTGWLHVGTDTNPVFPEDV</sequence>
<keyword evidence="2" id="KW-1185">Reference proteome</keyword>
<reference evidence="1 2" key="1">
    <citation type="submission" date="2019-03" db="EMBL/GenBank/DDBJ databases">
        <title>Genomic Encyclopedia of Type Strains, Phase IV (KMG-IV): sequencing the most valuable type-strain genomes for metagenomic binning, comparative biology and taxonomic classification.</title>
        <authorList>
            <person name="Goeker M."/>
        </authorList>
    </citation>
    <scope>NUCLEOTIDE SEQUENCE [LARGE SCALE GENOMIC DNA]</scope>
    <source>
        <strain evidence="1 2">DSM 46770</strain>
    </source>
</reference>
<dbReference type="EMBL" id="SNYN01000011">
    <property type="protein sequence ID" value="TDQ51512.1"/>
    <property type="molecule type" value="Genomic_DNA"/>
</dbReference>
<proteinExistence type="predicted"/>
<comment type="caution">
    <text evidence="1">The sequence shown here is derived from an EMBL/GenBank/DDBJ whole genome shotgun (WGS) entry which is preliminary data.</text>
</comment>
<protein>
    <submittedName>
        <fullName evidence="1">Uncharacterized protein</fullName>
    </submittedName>
</protein>
<evidence type="ECO:0000313" key="2">
    <source>
        <dbReference type="Proteomes" id="UP000295281"/>
    </source>
</evidence>
<dbReference type="AlphaFoldDB" id="A0A4R6UW59"/>
<name>A0A4R6UW59_9ACTN</name>
<organism evidence="1 2">
    <name type="scientific">Actinorugispora endophytica</name>
    <dbReference type="NCBI Taxonomy" id="1605990"/>
    <lineage>
        <taxon>Bacteria</taxon>
        <taxon>Bacillati</taxon>
        <taxon>Actinomycetota</taxon>
        <taxon>Actinomycetes</taxon>
        <taxon>Streptosporangiales</taxon>
        <taxon>Nocardiopsidaceae</taxon>
        <taxon>Actinorugispora</taxon>
    </lineage>
</organism>
<evidence type="ECO:0000313" key="1">
    <source>
        <dbReference type="EMBL" id="TDQ51512.1"/>
    </source>
</evidence>
<accession>A0A4R6UW59</accession>
<gene>
    <name evidence="1" type="ORF">EV190_111120</name>
</gene>